<comment type="subunit">
    <text evidence="12">Homodimer.</text>
</comment>
<evidence type="ECO:0000256" key="10">
    <source>
        <dbReference type="ARBA" id="ARBA00066427"/>
    </source>
</evidence>
<keyword evidence="5 12" id="KW-0457">Lysine biosynthesis</keyword>
<dbReference type="InterPro" id="IPR029066">
    <property type="entry name" value="PLP-binding_barrel"/>
</dbReference>
<keyword evidence="6 12" id="KW-0456">Lyase</keyword>
<evidence type="ECO:0000313" key="17">
    <source>
        <dbReference type="Proteomes" id="UP000095743"/>
    </source>
</evidence>
<feature type="binding site" evidence="12">
    <location>
        <position position="326"/>
    </location>
    <ligand>
        <name>substrate</name>
    </ligand>
</feature>
<keyword evidence="3 12" id="KW-0210">Decarboxylase</keyword>
<keyword evidence="17" id="KW-1185">Reference proteome</keyword>
<dbReference type="Proteomes" id="UP000095743">
    <property type="component" value="Chromosome"/>
</dbReference>
<dbReference type="CDD" id="cd06828">
    <property type="entry name" value="PLPDE_III_DapDC"/>
    <property type="match status" value="1"/>
</dbReference>
<keyword evidence="2 12" id="KW-0028">Amino-acid biosynthesis</keyword>
<comment type="similarity">
    <text evidence="9 12">Belongs to the Orn/Lys/Arg decarboxylase class-II family. LysA subfamily.</text>
</comment>
<name>A0A1D8GDS6_9FIRM</name>
<dbReference type="Gene3D" id="2.40.37.10">
    <property type="entry name" value="Lyase, Ornithine Decarboxylase, Chain A, domain 1"/>
    <property type="match status" value="1"/>
</dbReference>
<evidence type="ECO:0000256" key="2">
    <source>
        <dbReference type="ARBA" id="ARBA00022605"/>
    </source>
</evidence>
<evidence type="ECO:0000256" key="9">
    <source>
        <dbReference type="ARBA" id="ARBA00060983"/>
    </source>
</evidence>
<evidence type="ECO:0000256" key="11">
    <source>
        <dbReference type="ARBA" id="ARBA00074972"/>
    </source>
</evidence>
<evidence type="ECO:0000256" key="6">
    <source>
        <dbReference type="ARBA" id="ARBA00023239"/>
    </source>
</evidence>
<dbReference type="STRING" id="1424294.Gferi_05470"/>
<comment type="cofactor">
    <cofactor evidence="1 12 13 14">
        <name>pyridoxal 5'-phosphate</name>
        <dbReference type="ChEBI" id="CHEBI:597326"/>
    </cofactor>
</comment>
<evidence type="ECO:0000259" key="15">
    <source>
        <dbReference type="Pfam" id="PF02784"/>
    </source>
</evidence>
<evidence type="ECO:0000256" key="4">
    <source>
        <dbReference type="ARBA" id="ARBA00022898"/>
    </source>
</evidence>
<dbReference type="AlphaFoldDB" id="A0A1D8GDS6"/>
<dbReference type="PRINTS" id="PR01181">
    <property type="entry name" value="DAPDCRBXLASE"/>
</dbReference>
<dbReference type="Gene3D" id="3.20.20.10">
    <property type="entry name" value="Alanine racemase"/>
    <property type="match status" value="1"/>
</dbReference>
<dbReference type="NCBIfam" id="TIGR01048">
    <property type="entry name" value="lysA"/>
    <property type="match status" value="1"/>
</dbReference>
<feature type="binding site" evidence="12">
    <location>
        <position position="386"/>
    </location>
    <ligand>
        <name>pyridoxal 5'-phosphate</name>
        <dbReference type="ChEBI" id="CHEBI:597326"/>
    </ligand>
</feature>
<dbReference type="InterPro" id="IPR002986">
    <property type="entry name" value="DAP_deCOOHase_LysA"/>
</dbReference>
<feature type="binding site" evidence="12">
    <location>
        <position position="358"/>
    </location>
    <ligand>
        <name>substrate</name>
    </ligand>
</feature>
<dbReference type="PRINTS" id="PR01179">
    <property type="entry name" value="ODADCRBXLASE"/>
</dbReference>
<evidence type="ECO:0000256" key="1">
    <source>
        <dbReference type="ARBA" id="ARBA00001933"/>
    </source>
</evidence>
<evidence type="ECO:0000256" key="14">
    <source>
        <dbReference type="RuleBase" id="RU003738"/>
    </source>
</evidence>
<dbReference type="RefSeq" id="WP_069974622.1">
    <property type="nucleotide sequence ID" value="NZ_CP017269.1"/>
</dbReference>
<feature type="binding site" evidence="12">
    <location>
        <position position="289"/>
    </location>
    <ligand>
        <name>substrate</name>
    </ligand>
</feature>
<feature type="binding site" evidence="12">
    <location>
        <position position="244"/>
    </location>
    <ligand>
        <name>pyridoxal 5'-phosphate</name>
        <dbReference type="ChEBI" id="CHEBI:597326"/>
    </ligand>
</feature>
<evidence type="ECO:0000256" key="3">
    <source>
        <dbReference type="ARBA" id="ARBA00022793"/>
    </source>
</evidence>
<dbReference type="Pfam" id="PF02784">
    <property type="entry name" value="Orn_Arg_deC_N"/>
    <property type="match status" value="1"/>
</dbReference>
<dbReference type="FunFam" id="3.20.20.10:FF:000003">
    <property type="entry name" value="Diaminopimelate decarboxylase"/>
    <property type="match status" value="1"/>
</dbReference>
<proteinExistence type="inferred from homology"/>
<dbReference type="EMBL" id="CP017269">
    <property type="protein sequence ID" value="AOT69056.1"/>
    <property type="molecule type" value="Genomic_DNA"/>
</dbReference>
<feature type="binding site" evidence="12">
    <location>
        <begin position="286"/>
        <end position="289"/>
    </location>
    <ligand>
        <name>pyridoxal 5'-phosphate</name>
        <dbReference type="ChEBI" id="CHEBI:597326"/>
    </ligand>
</feature>
<dbReference type="GO" id="GO:0009089">
    <property type="term" value="P:lysine biosynthetic process via diaminopimelate"/>
    <property type="evidence" value="ECO:0007669"/>
    <property type="project" value="UniProtKB-UniRule"/>
</dbReference>
<evidence type="ECO:0000256" key="5">
    <source>
        <dbReference type="ARBA" id="ARBA00023154"/>
    </source>
</evidence>
<accession>A0A1D8GDS6</accession>
<dbReference type="InterPro" id="IPR009006">
    <property type="entry name" value="Ala_racemase/Decarboxylase_C"/>
</dbReference>
<dbReference type="GO" id="GO:0008836">
    <property type="term" value="F:diaminopimelate decarboxylase activity"/>
    <property type="evidence" value="ECO:0007669"/>
    <property type="project" value="UniProtKB-UniRule"/>
</dbReference>
<dbReference type="PANTHER" id="PTHR43727">
    <property type="entry name" value="DIAMINOPIMELATE DECARBOXYLASE"/>
    <property type="match status" value="1"/>
</dbReference>
<reference evidence="16 17" key="1">
    <citation type="submission" date="2016-09" db="EMBL/GenBank/DDBJ databases">
        <title>Genomic analysis reveals versatility of anaerobic energy metabolism of Geosporobacter ferrireducens IRF9 of phylum Firmicutes.</title>
        <authorList>
            <person name="Kim S.-J."/>
        </authorList>
    </citation>
    <scope>NUCLEOTIDE SEQUENCE [LARGE SCALE GENOMIC DNA]</scope>
    <source>
        <strain evidence="16 17">IRF9</strain>
    </source>
</reference>
<sequence>MMERIVDGGRFIFDGCNTVKLAEKYGTPLYVMSENIIRSRCREVRGDFIDKYENVRAVYAGKAFLTMTMCKIIESEGLGLDVVSGGELYTAVKAGFPMENVIFHGNNKTPEELQLGVNHNVGRFVIDNLYELELLQAIAKESDKKVKVLFRVSPGVQGKTHKYISTGQKDSKFGISLDMEIITDAVKKAMDYSHIELKGFHFHLGSQLFENHIYVTGIQTIVQLMKYMQEEIGFSAEELNVGGGFGIYYTEADQPKALAFFVDTIMATAKAACSEAGLKLPQVIIEPGRWIVGEAGITLYTVGVVKEIPGIRTYVGVDGGMPDNPRPALYDAKYEAIVANKADQPLEQTVTIAGKCCESGDILIWDLQVPKIEPGDLLAVLHTGAYNYSMASNYNRIPKPAVVLVSDGKAGVIVERENYEDLLRQERIPQYLMKEEQESIEKCAITVL</sequence>
<evidence type="ECO:0000313" key="16">
    <source>
        <dbReference type="EMBL" id="AOT69056.1"/>
    </source>
</evidence>
<protein>
    <recommendedName>
        <fullName evidence="11 12">Diaminopimelate decarboxylase</fullName>
        <shortName evidence="12">DAP decarboxylase</shortName>
        <shortName evidence="12">DAPDC</shortName>
        <ecNumber evidence="10 12">4.1.1.20</ecNumber>
    </recommendedName>
</protein>
<dbReference type="EC" id="4.1.1.20" evidence="10 12"/>
<dbReference type="HAMAP" id="MF_02120">
    <property type="entry name" value="LysA"/>
    <property type="match status" value="1"/>
</dbReference>
<comment type="function">
    <text evidence="12">Specifically catalyzes the decarboxylation of meso-diaminopimelate (meso-DAP) to L-lysine.</text>
</comment>
<feature type="domain" description="Orn/DAP/Arg decarboxylase 2 N-terminal" evidence="15">
    <location>
        <begin position="38"/>
        <end position="292"/>
    </location>
</feature>
<dbReference type="FunFam" id="2.40.37.10:FF:000003">
    <property type="entry name" value="Diaminopimelate decarboxylase"/>
    <property type="match status" value="1"/>
</dbReference>
<dbReference type="KEGG" id="gfe:Gferi_05470"/>
<feature type="binding site" evidence="12">
    <location>
        <position position="386"/>
    </location>
    <ligand>
        <name>substrate</name>
    </ligand>
</feature>
<feature type="modified residue" description="N6-(pyridoxal phosphate)lysine" evidence="12 13">
    <location>
        <position position="62"/>
    </location>
</feature>
<organism evidence="16 17">
    <name type="scientific">Geosporobacter ferrireducens</name>
    <dbReference type="NCBI Taxonomy" id="1424294"/>
    <lineage>
        <taxon>Bacteria</taxon>
        <taxon>Bacillati</taxon>
        <taxon>Bacillota</taxon>
        <taxon>Clostridia</taxon>
        <taxon>Peptostreptococcales</taxon>
        <taxon>Thermotaleaceae</taxon>
        <taxon>Geosporobacter</taxon>
    </lineage>
</organism>
<dbReference type="InterPro" id="IPR022644">
    <property type="entry name" value="De-COase2_N"/>
</dbReference>
<feature type="active site" description="Proton donor" evidence="13">
    <location>
        <position position="357"/>
    </location>
</feature>
<dbReference type="SUPFAM" id="SSF51419">
    <property type="entry name" value="PLP-binding barrel"/>
    <property type="match status" value="1"/>
</dbReference>
<comment type="pathway">
    <text evidence="8 12 14">Amino-acid biosynthesis; L-lysine biosynthesis via DAP pathway; L-lysine from DL-2,6-diaminopimelate: step 1/1.</text>
</comment>
<evidence type="ECO:0000256" key="13">
    <source>
        <dbReference type="PIRSR" id="PIRSR600183-50"/>
    </source>
</evidence>
<dbReference type="InterPro" id="IPR000183">
    <property type="entry name" value="Orn/DAP/Arg_de-COase"/>
</dbReference>
<feature type="binding site" evidence="12">
    <location>
        <position position="330"/>
    </location>
    <ligand>
        <name>substrate</name>
    </ligand>
</feature>
<dbReference type="SUPFAM" id="SSF50621">
    <property type="entry name" value="Alanine racemase C-terminal domain-like"/>
    <property type="match status" value="1"/>
</dbReference>
<keyword evidence="4 12" id="KW-0663">Pyridoxal phosphate</keyword>
<evidence type="ECO:0000256" key="7">
    <source>
        <dbReference type="ARBA" id="ARBA00050464"/>
    </source>
</evidence>
<dbReference type="UniPathway" id="UPA00034">
    <property type="reaction ID" value="UER00027"/>
</dbReference>
<dbReference type="GO" id="GO:0030170">
    <property type="term" value="F:pyridoxal phosphate binding"/>
    <property type="evidence" value="ECO:0007669"/>
    <property type="project" value="UniProtKB-UniRule"/>
</dbReference>
<dbReference type="PANTHER" id="PTHR43727:SF2">
    <property type="entry name" value="GROUP IV DECARBOXYLASE"/>
    <property type="match status" value="1"/>
</dbReference>
<evidence type="ECO:0000256" key="12">
    <source>
        <dbReference type="HAMAP-Rule" id="MF_02120"/>
    </source>
</evidence>
<dbReference type="OrthoDB" id="9802241at2"/>
<gene>
    <name evidence="12" type="primary">lysA</name>
    <name evidence="16" type="ORF">Gferi_05470</name>
</gene>
<comment type="catalytic activity">
    <reaction evidence="7 12 14">
        <text>meso-2,6-diaminopimelate + H(+) = L-lysine + CO2</text>
        <dbReference type="Rhea" id="RHEA:15101"/>
        <dbReference type="ChEBI" id="CHEBI:15378"/>
        <dbReference type="ChEBI" id="CHEBI:16526"/>
        <dbReference type="ChEBI" id="CHEBI:32551"/>
        <dbReference type="ChEBI" id="CHEBI:57791"/>
        <dbReference type="EC" id="4.1.1.20"/>
    </reaction>
</comment>
<evidence type="ECO:0000256" key="8">
    <source>
        <dbReference type="ARBA" id="ARBA00060643"/>
    </source>
</evidence>